<dbReference type="PANTHER" id="PTHR24014:SF4">
    <property type="entry name" value="2-OXOGLUTARATE AND IRON-DEPENDENT OXYGENASE DOMAIN-CONTAINING PROTEIN 2"/>
    <property type="match status" value="1"/>
</dbReference>
<organism evidence="9">
    <name type="scientific">Spirodela intermedia</name>
    <name type="common">Intermediate duckweed</name>
    <dbReference type="NCBI Taxonomy" id="51605"/>
    <lineage>
        <taxon>Eukaryota</taxon>
        <taxon>Viridiplantae</taxon>
        <taxon>Streptophyta</taxon>
        <taxon>Embryophyta</taxon>
        <taxon>Tracheophyta</taxon>
        <taxon>Spermatophyta</taxon>
        <taxon>Magnoliopsida</taxon>
        <taxon>Liliopsida</taxon>
        <taxon>Araceae</taxon>
        <taxon>Lemnoideae</taxon>
        <taxon>Spirodela</taxon>
    </lineage>
</organism>
<sequence>MSYDGAVEKREDPPQPPAGNGGGTGNGMVMASAPGAGTGGTVVVRGPTLLERHLPPSMLEVPRDAKIQFMKEILARYLPEGERTRVQKHREYRNRILTAYQPLHEELYNSHPSAFLVPSFIKAVSEKTEESLRSIMSEPSPGVYIFSMLQPRFCELLLSEVENFERWVREVKFKIMRPNTMNKYGAVLDDFGLEKMLDKLMEEFICPISRVFFSEVGGSSLDSHHGFVVEYGKDKDIDLGFHVDDSEVTLNVCLGKQFSGGDLYFRGVRCDKHVNAESQPEEVLDYAHIPGQAVLHKGRHRHGARATTSGHRINLLLWCRSSVFREMRKYQKDFSSWCGECQREKKDRQRQSVATTKLAFLRREGESTA</sequence>
<keyword evidence="4" id="KW-0223">Dioxygenase</keyword>
<protein>
    <recommendedName>
        <fullName evidence="8">Fe2OG dioxygenase domain-containing protein</fullName>
    </recommendedName>
</protein>
<keyword evidence="5" id="KW-0560">Oxidoreductase</keyword>
<dbReference type="GO" id="GO:0031418">
    <property type="term" value="F:L-ascorbic acid binding"/>
    <property type="evidence" value="ECO:0007669"/>
    <property type="project" value="UniProtKB-KW"/>
</dbReference>
<dbReference type="InterPro" id="IPR006620">
    <property type="entry name" value="Pro_4_hyd_alph"/>
</dbReference>
<dbReference type="PROSITE" id="PS51471">
    <property type="entry name" value="FE2OG_OXY"/>
    <property type="match status" value="1"/>
</dbReference>
<name>A0A7I8J7R5_SPIIN</name>
<dbReference type="GO" id="GO:0051213">
    <property type="term" value="F:dioxygenase activity"/>
    <property type="evidence" value="ECO:0007669"/>
    <property type="project" value="UniProtKB-KW"/>
</dbReference>
<feature type="domain" description="Fe2OG dioxygenase" evidence="8">
    <location>
        <begin position="222"/>
        <end position="321"/>
    </location>
</feature>
<dbReference type="SMART" id="SM00702">
    <property type="entry name" value="P4Hc"/>
    <property type="match status" value="1"/>
</dbReference>
<evidence type="ECO:0000256" key="4">
    <source>
        <dbReference type="ARBA" id="ARBA00022964"/>
    </source>
</evidence>
<keyword evidence="6" id="KW-0408">Iron</keyword>
<evidence type="ECO:0000256" key="1">
    <source>
        <dbReference type="ARBA" id="ARBA00001961"/>
    </source>
</evidence>
<dbReference type="GO" id="GO:0016705">
    <property type="term" value="F:oxidoreductase activity, acting on paired donors, with incorporation or reduction of molecular oxygen"/>
    <property type="evidence" value="ECO:0007669"/>
    <property type="project" value="InterPro"/>
</dbReference>
<evidence type="ECO:0000313" key="10">
    <source>
        <dbReference type="Proteomes" id="UP001189122"/>
    </source>
</evidence>
<dbReference type="EMBL" id="CACRZD030000009">
    <property type="protein sequence ID" value="CAA6665453.1"/>
    <property type="molecule type" value="Genomic_DNA"/>
</dbReference>
<gene>
    <name evidence="9" type="ORF">SI7747_09011842</name>
</gene>
<dbReference type="AlphaFoldDB" id="A0A7I8J7R5"/>
<dbReference type="Gene3D" id="2.60.120.620">
    <property type="entry name" value="q2cbj1_9rhob like domain"/>
    <property type="match status" value="1"/>
</dbReference>
<evidence type="ECO:0000313" key="9">
    <source>
        <dbReference type="EMBL" id="CAA2626130.1"/>
    </source>
</evidence>
<keyword evidence="2" id="KW-0479">Metal-binding</keyword>
<evidence type="ECO:0000256" key="7">
    <source>
        <dbReference type="SAM" id="MobiDB-lite"/>
    </source>
</evidence>
<evidence type="ECO:0000256" key="6">
    <source>
        <dbReference type="ARBA" id="ARBA00023004"/>
    </source>
</evidence>
<feature type="compositionally biased region" description="Basic and acidic residues" evidence="7">
    <location>
        <begin position="1"/>
        <end position="13"/>
    </location>
</feature>
<keyword evidence="3" id="KW-0847">Vitamin C</keyword>
<reference evidence="9 10" key="1">
    <citation type="submission" date="2019-12" db="EMBL/GenBank/DDBJ databases">
        <authorList>
            <person name="Scholz U."/>
            <person name="Mascher M."/>
            <person name="Fiebig A."/>
        </authorList>
    </citation>
    <scope>NUCLEOTIDE SEQUENCE</scope>
</reference>
<dbReference type="GO" id="GO:0005506">
    <property type="term" value="F:iron ion binding"/>
    <property type="evidence" value="ECO:0007669"/>
    <property type="project" value="InterPro"/>
</dbReference>
<accession>A0A7I8J7R5</accession>
<dbReference type="Proteomes" id="UP001189122">
    <property type="component" value="Unassembled WGS sequence"/>
</dbReference>
<dbReference type="InterPro" id="IPR005123">
    <property type="entry name" value="Oxoglu/Fe-dep_dioxygenase_dom"/>
</dbReference>
<comment type="cofactor">
    <cofactor evidence="1">
        <name>L-ascorbate</name>
        <dbReference type="ChEBI" id="CHEBI:38290"/>
    </cofactor>
</comment>
<evidence type="ECO:0000256" key="3">
    <source>
        <dbReference type="ARBA" id="ARBA00022896"/>
    </source>
</evidence>
<evidence type="ECO:0000256" key="2">
    <source>
        <dbReference type="ARBA" id="ARBA00022723"/>
    </source>
</evidence>
<evidence type="ECO:0000259" key="8">
    <source>
        <dbReference type="PROSITE" id="PS51471"/>
    </source>
</evidence>
<dbReference type="Pfam" id="PF25238">
    <property type="entry name" value="OGFOD2-like"/>
    <property type="match status" value="1"/>
</dbReference>
<dbReference type="PANTHER" id="PTHR24014">
    <property type="entry name" value="2-OXOGLUTARATE AND IRON-DEPENDENT OXYGENASE DOMAIN-CONTAINING PROTEIN 2"/>
    <property type="match status" value="1"/>
</dbReference>
<dbReference type="EMBL" id="LR743596">
    <property type="protein sequence ID" value="CAA2626130.1"/>
    <property type="molecule type" value="Genomic_DNA"/>
</dbReference>
<feature type="region of interest" description="Disordered" evidence="7">
    <location>
        <begin position="1"/>
        <end position="38"/>
    </location>
</feature>
<evidence type="ECO:0000256" key="5">
    <source>
        <dbReference type="ARBA" id="ARBA00023002"/>
    </source>
</evidence>
<proteinExistence type="predicted"/>
<keyword evidence="10" id="KW-1185">Reference proteome</keyword>